<accession>A0A2S7KAR6</accession>
<feature type="transmembrane region" description="Helical" evidence="1">
    <location>
        <begin position="61"/>
        <end position="80"/>
    </location>
</feature>
<comment type="caution">
    <text evidence="2">The sequence shown here is derived from an EMBL/GenBank/DDBJ whole genome shotgun (WGS) entry which is preliminary data.</text>
</comment>
<dbReference type="Proteomes" id="UP000239504">
    <property type="component" value="Unassembled WGS sequence"/>
</dbReference>
<keyword evidence="1" id="KW-0812">Transmembrane</keyword>
<evidence type="ECO:0000256" key="1">
    <source>
        <dbReference type="SAM" id="Phobius"/>
    </source>
</evidence>
<sequence>MHFKSHRGALAFANLAAAGKEGFDMNPVVLIAAAGVGFAGGLAYFHMLWRATKAHAAGRSDGLAFGMMIFVRLAAVLAVLGAALALGAGALEIGVAMLGFLAARHLSLARARRAQGAAAEKERSHAH</sequence>
<reference evidence="2 3" key="1">
    <citation type="submission" date="2017-12" db="EMBL/GenBank/DDBJ databases">
        <authorList>
            <person name="Hurst M.R.H."/>
        </authorList>
    </citation>
    <scope>NUCLEOTIDE SEQUENCE [LARGE SCALE GENOMIC DNA]</scope>
    <source>
        <strain evidence="2 3">SY-3-19</strain>
    </source>
</reference>
<evidence type="ECO:0000313" key="2">
    <source>
        <dbReference type="EMBL" id="PQA89573.1"/>
    </source>
</evidence>
<name>A0A2S7KAR6_9PROT</name>
<protein>
    <recommendedName>
        <fullName evidence="4">ATP synthase subunit I</fullName>
    </recommendedName>
</protein>
<keyword evidence="1" id="KW-1133">Transmembrane helix</keyword>
<dbReference type="EMBL" id="PJCH01000001">
    <property type="protein sequence ID" value="PQA89573.1"/>
    <property type="molecule type" value="Genomic_DNA"/>
</dbReference>
<keyword evidence="1" id="KW-0472">Membrane</keyword>
<gene>
    <name evidence="2" type="ORF">CW354_01505</name>
</gene>
<feature type="transmembrane region" description="Helical" evidence="1">
    <location>
        <begin position="28"/>
        <end position="49"/>
    </location>
</feature>
<organism evidence="2 3">
    <name type="scientific">Hyphococcus luteus</name>
    <dbReference type="NCBI Taxonomy" id="2058213"/>
    <lineage>
        <taxon>Bacteria</taxon>
        <taxon>Pseudomonadati</taxon>
        <taxon>Pseudomonadota</taxon>
        <taxon>Alphaproteobacteria</taxon>
        <taxon>Parvularculales</taxon>
        <taxon>Parvularculaceae</taxon>
        <taxon>Hyphococcus</taxon>
    </lineage>
</organism>
<dbReference type="AlphaFoldDB" id="A0A2S7KAR6"/>
<evidence type="ECO:0000313" key="3">
    <source>
        <dbReference type="Proteomes" id="UP000239504"/>
    </source>
</evidence>
<dbReference type="Pfam" id="PF12966">
    <property type="entry name" value="AtpR"/>
    <property type="match status" value="1"/>
</dbReference>
<evidence type="ECO:0008006" key="4">
    <source>
        <dbReference type="Google" id="ProtNLM"/>
    </source>
</evidence>
<keyword evidence="3" id="KW-1185">Reference proteome</keyword>
<dbReference type="InterPro" id="IPR017581">
    <property type="entry name" value="AtpR-like"/>
</dbReference>
<proteinExistence type="predicted"/>